<feature type="domain" description="Aminoacyl-tRNA synthetase class Ia" evidence="12">
    <location>
        <begin position="32"/>
        <end position="681"/>
    </location>
</feature>
<feature type="binding site" evidence="10">
    <location>
        <position position="649"/>
    </location>
    <ligand>
        <name>ATP</name>
        <dbReference type="ChEBI" id="CHEBI:30616"/>
    </ligand>
</feature>
<dbReference type="InterPro" id="IPR001412">
    <property type="entry name" value="aa-tRNA-synth_I_CS"/>
</dbReference>
<comment type="domain">
    <text evidence="10">IleRS has two distinct active sites: one for aminoacylation and one for editing. The misactivated valine is translocated from the active site to the editing site, which sterically excludes the correctly activated isoleucine. The single editing site contains two valyl binding pockets, one specific for each substrate (Val-AMP or Val-tRNA(Ile)).</text>
</comment>
<evidence type="ECO:0000256" key="3">
    <source>
        <dbReference type="ARBA" id="ARBA00022598"/>
    </source>
</evidence>
<evidence type="ECO:0000256" key="2">
    <source>
        <dbReference type="ARBA" id="ARBA00022490"/>
    </source>
</evidence>
<evidence type="ECO:0000256" key="10">
    <source>
        <dbReference type="HAMAP-Rule" id="MF_02002"/>
    </source>
</evidence>
<dbReference type="Gene3D" id="3.40.50.620">
    <property type="entry name" value="HUPs"/>
    <property type="match status" value="2"/>
</dbReference>
<feature type="region of interest" description="Disordered" evidence="11">
    <location>
        <begin position="978"/>
        <end position="997"/>
    </location>
</feature>
<comment type="cofactor">
    <cofactor evidence="10">
        <name>Zn(2+)</name>
        <dbReference type="ChEBI" id="CHEBI:29105"/>
    </cofactor>
    <text evidence="10">Binds 1 zinc ion per subunit.</text>
</comment>
<dbReference type="PROSITE" id="PS00178">
    <property type="entry name" value="AA_TRNA_LIGASE_I"/>
    <property type="match status" value="1"/>
</dbReference>
<dbReference type="Pfam" id="PF00133">
    <property type="entry name" value="tRNA-synt_1"/>
    <property type="match status" value="1"/>
</dbReference>
<dbReference type="SUPFAM" id="SSF50677">
    <property type="entry name" value="ValRS/IleRS/LeuRS editing domain"/>
    <property type="match status" value="1"/>
</dbReference>
<dbReference type="GO" id="GO:0005829">
    <property type="term" value="C:cytosol"/>
    <property type="evidence" value="ECO:0007669"/>
    <property type="project" value="TreeGrafter"/>
</dbReference>
<feature type="short sequence motif" description="'KMSKS' region" evidence="10">
    <location>
        <begin position="646"/>
        <end position="650"/>
    </location>
</feature>
<dbReference type="FunFam" id="3.40.50.620:FF:000092">
    <property type="entry name" value="Isoleucine--tRNA ligase"/>
    <property type="match status" value="1"/>
</dbReference>
<keyword evidence="4 10" id="KW-0547">Nucleotide-binding</keyword>
<dbReference type="SUPFAM" id="SSF52374">
    <property type="entry name" value="Nucleotidylyl transferase"/>
    <property type="match status" value="1"/>
</dbReference>
<evidence type="ECO:0000256" key="11">
    <source>
        <dbReference type="SAM" id="MobiDB-lite"/>
    </source>
</evidence>
<dbReference type="InterPro" id="IPR014729">
    <property type="entry name" value="Rossmann-like_a/b/a_fold"/>
</dbReference>
<dbReference type="InterPro" id="IPR002300">
    <property type="entry name" value="aa-tRNA-synth_Ia"/>
</dbReference>
<organism evidence="14 15">
    <name type="scientific">Candidatus Sulfuritelmatomonas gaucii</name>
    <dbReference type="NCBI Taxonomy" id="2043161"/>
    <lineage>
        <taxon>Bacteria</taxon>
        <taxon>Pseudomonadati</taxon>
        <taxon>Acidobacteriota</taxon>
        <taxon>Terriglobia</taxon>
        <taxon>Terriglobales</taxon>
        <taxon>Acidobacteriaceae</taxon>
        <taxon>Candidatus Sulfuritelmatomonas</taxon>
    </lineage>
</organism>
<evidence type="ECO:0000313" key="15">
    <source>
        <dbReference type="Proteomes" id="UP000239735"/>
    </source>
</evidence>
<dbReference type="Pfam" id="PF08264">
    <property type="entry name" value="Anticodon_1"/>
    <property type="match status" value="1"/>
</dbReference>
<dbReference type="InterPro" id="IPR050081">
    <property type="entry name" value="Ile-tRNA_ligase"/>
</dbReference>
<dbReference type="InterPro" id="IPR033708">
    <property type="entry name" value="Anticodon_Ile_BEm"/>
</dbReference>
<dbReference type="Gene3D" id="3.90.740.10">
    <property type="entry name" value="Valyl/Leucyl/Isoleucyl-tRNA synthetase, editing domain"/>
    <property type="match status" value="1"/>
</dbReference>
<dbReference type="CDD" id="cd07960">
    <property type="entry name" value="Anticodon_Ia_Ile_BEm"/>
    <property type="match status" value="1"/>
</dbReference>
<dbReference type="InterPro" id="IPR009080">
    <property type="entry name" value="tRNAsynth_Ia_anticodon-bd"/>
</dbReference>
<keyword evidence="10" id="KW-0862">Zinc</keyword>
<dbReference type="AlphaFoldDB" id="A0A2N9L7Q0"/>
<dbReference type="GO" id="GO:0002161">
    <property type="term" value="F:aminoacyl-tRNA deacylase activity"/>
    <property type="evidence" value="ECO:0007669"/>
    <property type="project" value="InterPro"/>
</dbReference>
<feature type="compositionally biased region" description="Low complexity" evidence="11">
    <location>
        <begin position="982"/>
        <end position="997"/>
    </location>
</feature>
<dbReference type="GO" id="GO:0000049">
    <property type="term" value="F:tRNA binding"/>
    <property type="evidence" value="ECO:0007669"/>
    <property type="project" value="InterPro"/>
</dbReference>
<feature type="binding site" evidence="10">
    <location>
        <position position="964"/>
    </location>
    <ligand>
        <name>Zn(2+)</name>
        <dbReference type="ChEBI" id="CHEBI:29105"/>
    </ligand>
</feature>
<evidence type="ECO:0000259" key="12">
    <source>
        <dbReference type="Pfam" id="PF00133"/>
    </source>
</evidence>
<feature type="domain" description="Methionyl/Valyl/Leucyl/Isoleucyl-tRNA synthetase anticodon-binding" evidence="13">
    <location>
        <begin position="729"/>
        <end position="887"/>
    </location>
</feature>
<dbReference type="EC" id="6.1.1.5" evidence="10"/>
<dbReference type="GO" id="GO:0004822">
    <property type="term" value="F:isoleucine-tRNA ligase activity"/>
    <property type="evidence" value="ECO:0007669"/>
    <property type="project" value="UniProtKB-UniRule"/>
</dbReference>
<evidence type="ECO:0000256" key="9">
    <source>
        <dbReference type="ARBA" id="ARBA00048359"/>
    </source>
</evidence>
<evidence type="ECO:0000256" key="5">
    <source>
        <dbReference type="ARBA" id="ARBA00022840"/>
    </source>
</evidence>
<dbReference type="OrthoDB" id="9810365at2"/>
<dbReference type="GO" id="GO:0006428">
    <property type="term" value="P:isoleucyl-tRNA aminoacylation"/>
    <property type="evidence" value="ECO:0007669"/>
    <property type="project" value="UniProtKB-UniRule"/>
</dbReference>
<dbReference type="GO" id="GO:0008270">
    <property type="term" value="F:zinc ion binding"/>
    <property type="evidence" value="ECO:0007669"/>
    <property type="project" value="UniProtKB-UniRule"/>
</dbReference>
<evidence type="ECO:0000256" key="4">
    <source>
        <dbReference type="ARBA" id="ARBA00022741"/>
    </source>
</evidence>
<name>A0A2N9L7Q0_9BACT</name>
<evidence type="ECO:0000256" key="1">
    <source>
        <dbReference type="ARBA" id="ARBA00006887"/>
    </source>
</evidence>
<keyword evidence="10" id="KW-0479">Metal-binding</keyword>
<dbReference type="PANTHER" id="PTHR42765">
    <property type="entry name" value="SOLEUCYL-TRNA SYNTHETASE"/>
    <property type="match status" value="1"/>
</dbReference>
<gene>
    <name evidence="10 14" type="primary">ileS</name>
    <name evidence="14" type="ORF">SBA5_210017</name>
</gene>
<feature type="binding site" evidence="10">
    <location>
        <position position="944"/>
    </location>
    <ligand>
        <name>Zn(2+)</name>
        <dbReference type="ChEBI" id="CHEBI:29105"/>
    </ligand>
</feature>
<dbReference type="InterPro" id="IPR023585">
    <property type="entry name" value="Ile-tRNA-ligase_type1"/>
</dbReference>
<feature type="short sequence motif" description="'HIGH' region" evidence="10">
    <location>
        <begin position="61"/>
        <end position="71"/>
    </location>
</feature>
<comment type="catalytic activity">
    <reaction evidence="9 10">
        <text>tRNA(Ile) + L-isoleucine + ATP = L-isoleucyl-tRNA(Ile) + AMP + diphosphate</text>
        <dbReference type="Rhea" id="RHEA:11060"/>
        <dbReference type="Rhea" id="RHEA-COMP:9666"/>
        <dbReference type="Rhea" id="RHEA-COMP:9695"/>
        <dbReference type="ChEBI" id="CHEBI:30616"/>
        <dbReference type="ChEBI" id="CHEBI:33019"/>
        <dbReference type="ChEBI" id="CHEBI:58045"/>
        <dbReference type="ChEBI" id="CHEBI:78442"/>
        <dbReference type="ChEBI" id="CHEBI:78528"/>
        <dbReference type="ChEBI" id="CHEBI:456215"/>
        <dbReference type="EC" id="6.1.1.5"/>
    </reaction>
</comment>
<proteinExistence type="inferred from homology"/>
<comment type="similarity">
    <text evidence="1 10">Belongs to the class-I aminoacyl-tRNA synthetase family. IleS type 1 subfamily.</text>
</comment>
<evidence type="ECO:0000256" key="8">
    <source>
        <dbReference type="ARBA" id="ARBA00025217"/>
    </source>
</evidence>
<comment type="subcellular location">
    <subcellularLocation>
        <location evidence="10">Cytoplasm</location>
    </subcellularLocation>
</comment>
<dbReference type="Gene3D" id="1.10.10.830">
    <property type="entry name" value="Ile-tRNA synthetase CP2 domain-like"/>
    <property type="match status" value="1"/>
</dbReference>
<feature type="binding site" evidence="10">
    <location>
        <position position="605"/>
    </location>
    <ligand>
        <name>L-isoleucyl-5'-AMP</name>
        <dbReference type="ChEBI" id="CHEBI:178002"/>
    </ligand>
</feature>
<feature type="binding site" evidence="10">
    <location>
        <position position="967"/>
    </location>
    <ligand>
        <name>Zn(2+)</name>
        <dbReference type="ChEBI" id="CHEBI:29105"/>
    </ligand>
</feature>
<comment type="subunit">
    <text evidence="10">Monomer.</text>
</comment>
<evidence type="ECO:0000256" key="7">
    <source>
        <dbReference type="ARBA" id="ARBA00023146"/>
    </source>
</evidence>
<dbReference type="HAMAP" id="MF_02002">
    <property type="entry name" value="Ile_tRNA_synth_type1"/>
    <property type="match status" value="1"/>
</dbReference>
<keyword evidence="6 10" id="KW-0648">Protein biosynthesis</keyword>
<dbReference type="PANTHER" id="PTHR42765:SF1">
    <property type="entry name" value="ISOLEUCINE--TRNA LIGASE, MITOCHONDRIAL"/>
    <property type="match status" value="1"/>
</dbReference>
<keyword evidence="2 10" id="KW-0963">Cytoplasm</keyword>
<protein>
    <recommendedName>
        <fullName evidence="10">Isoleucine--tRNA ligase</fullName>
        <ecNumber evidence="10">6.1.1.5</ecNumber>
    </recommendedName>
    <alternativeName>
        <fullName evidence="10">Isoleucyl-tRNA synthetase</fullName>
        <shortName evidence="10">IleRS</shortName>
    </alternativeName>
</protein>
<dbReference type="InterPro" id="IPR002301">
    <property type="entry name" value="Ile-tRNA-ligase"/>
</dbReference>
<dbReference type="GO" id="GO:0005524">
    <property type="term" value="F:ATP binding"/>
    <property type="evidence" value="ECO:0007669"/>
    <property type="project" value="UniProtKB-UniRule"/>
</dbReference>
<accession>A0A2N9L7Q0</accession>
<dbReference type="Gene3D" id="1.10.730.20">
    <property type="match status" value="1"/>
</dbReference>
<feature type="binding site" evidence="10">
    <location>
        <position position="947"/>
    </location>
    <ligand>
        <name>Zn(2+)</name>
        <dbReference type="ChEBI" id="CHEBI:29105"/>
    </ligand>
</feature>
<dbReference type="NCBIfam" id="TIGR00392">
    <property type="entry name" value="ileS"/>
    <property type="match status" value="1"/>
</dbReference>
<evidence type="ECO:0000313" key="14">
    <source>
        <dbReference type="EMBL" id="SPE19153.1"/>
    </source>
</evidence>
<dbReference type="InterPro" id="IPR009008">
    <property type="entry name" value="Val/Leu/Ile-tRNA-synth_edit"/>
</dbReference>
<dbReference type="EMBL" id="OKRB01000077">
    <property type="protein sequence ID" value="SPE19153.1"/>
    <property type="molecule type" value="Genomic_DNA"/>
</dbReference>
<keyword evidence="7 10" id="KW-0030">Aminoacyl-tRNA synthetase</keyword>
<keyword evidence="5 10" id="KW-0067">ATP-binding</keyword>
<evidence type="ECO:0000256" key="6">
    <source>
        <dbReference type="ARBA" id="ARBA00022917"/>
    </source>
</evidence>
<dbReference type="Proteomes" id="UP000239735">
    <property type="component" value="Unassembled WGS sequence"/>
</dbReference>
<dbReference type="InterPro" id="IPR013155">
    <property type="entry name" value="M/V/L/I-tRNA-synth_anticd-bd"/>
</dbReference>
<reference evidence="15" key="1">
    <citation type="submission" date="2018-02" db="EMBL/GenBank/DDBJ databases">
        <authorList>
            <person name="Hausmann B."/>
        </authorList>
    </citation>
    <scope>NUCLEOTIDE SEQUENCE [LARGE SCALE GENOMIC DNA]</scope>
    <source>
        <strain evidence="15">Peat soil MAG SbA5</strain>
    </source>
</reference>
<keyword evidence="3 10" id="KW-0436">Ligase</keyword>
<evidence type="ECO:0000259" key="13">
    <source>
        <dbReference type="Pfam" id="PF08264"/>
    </source>
</evidence>
<sequence length="997" mass="111479">MSPAPELKATLTLPQTAFPMKANLPQNEPLRLARWASLRLYEEMRKTGRGRPVYLLHDGPPYANGPIHLGHALNKGLKDFVVKSKTMAGFDAPYVPGYDCHGLPIEIKVDEKLGHKKLEMPAPAVLDACRSYAQKYIDLQTEQFQRIGCFGRWETPYKTMSRPYEARTLEAFYAFLEKGFVYRGLKPVYWCIHDRTALAEAEVEYANHTSPSVYVRYALTSDPAAISPALAGRQVFTIIWTTTPWTLPASMAVAFHPDFEYVALDCDGGVYIVASELAGKVIVDCKLRSRKDPEQPASQEDIVARFKGAVLDRATFQHPFLERSILGVLATYVTADQGTGAVHTAPSHGADDFCTGERYGLDPTGRVDAGGHIHVDPAAWPFAKPPAFDGMNVWKANPVIVAMLEERGALLGGSLLEHSYPHCWRCHHPVIFRATEQWFISIDTPLKRADGSETTFRQLAIEEIDKVVWDPAWGKERISNMIATRPDWCISRQRIWGVPIAVFLCEGCNQPIIDAAHNRKIVDLFEREGAEAWHTAPLEALLPAEAKCAHCGDTAFRKENDILDVWFDAGVSWLAVCESDPDLKNAYNVFQDQNNSKRPEVLYLEGGDQHRGWFHSSLLTSVALRSRAPYSHVATVGWTLDEQGRAMSKSLGNGVDPIDIASRMGGEIVRLWVASVDFREDTAGSENLMQRCAELYKKLRNTFRFLLGNLNGFDPARDRVPEAQLLPLDRYMLARTRDLAEKILGWYEGFEFHRVYHAVNEFAIVDLSAFYLDVLKDRMYTFAPSNQAHRSAQTVLWQITEALVRLVAPILSFTADEVWEHLPAVAGREASVHLAQFPKPEEIFSEDPAPVIEEWKRLFAIRDVVFAEIEMERKQGKIGKGLDARVEVLASAEDAAFLNSHSKDALAEFLNVSAIEVRPASGMNEDDAPARLAAIASQAKGTKCNRCWRYTEDTADYGAWHAVCARCRSMLVEMSIAPPQPADDAPVDAPTQPEARK</sequence>
<comment type="function">
    <text evidence="8 10">Catalyzes the attachment of isoleucine to tRNA(Ile). As IleRS can inadvertently accommodate and process structurally similar amino acids such as valine, to avoid such errors it has two additional distinct tRNA(Ile)-dependent editing activities. One activity is designated as 'pretransfer' editing and involves the hydrolysis of activated Val-AMP. The other activity is designated 'posttransfer' editing and involves deacylation of mischarged Val-tRNA(Ile).</text>
</comment>
<dbReference type="PRINTS" id="PR00984">
    <property type="entry name" value="TRNASYNTHILE"/>
</dbReference>
<dbReference type="SUPFAM" id="SSF47323">
    <property type="entry name" value="Anticodon-binding domain of a subclass of class I aminoacyl-tRNA synthetases"/>
    <property type="match status" value="1"/>
</dbReference>